<dbReference type="PANTHER" id="PTHR10000:SF25">
    <property type="entry name" value="PHOSPHATASE YKRA-RELATED"/>
    <property type="match status" value="1"/>
</dbReference>
<dbReference type="Gene3D" id="3.40.50.1000">
    <property type="entry name" value="HAD superfamily/HAD-like"/>
    <property type="match status" value="1"/>
</dbReference>
<dbReference type="GO" id="GO:0016791">
    <property type="term" value="F:phosphatase activity"/>
    <property type="evidence" value="ECO:0007669"/>
    <property type="project" value="TreeGrafter"/>
</dbReference>
<evidence type="ECO:0000313" key="1">
    <source>
        <dbReference type="EMBL" id="HIU03490.1"/>
    </source>
</evidence>
<evidence type="ECO:0000313" key="2">
    <source>
        <dbReference type="Proteomes" id="UP000824164"/>
    </source>
</evidence>
<accession>A0A9D1HHB5</accession>
<reference evidence="1" key="1">
    <citation type="submission" date="2020-10" db="EMBL/GenBank/DDBJ databases">
        <authorList>
            <person name="Gilroy R."/>
        </authorList>
    </citation>
    <scope>NUCLEOTIDE SEQUENCE</scope>
    <source>
        <strain evidence="1">CHK187-14744</strain>
    </source>
</reference>
<gene>
    <name evidence="1" type="ORF">IAB63_09595</name>
</gene>
<dbReference type="Gene3D" id="3.30.1240.10">
    <property type="match status" value="1"/>
</dbReference>
<dbReference type="InterPro" id="IPR036412">
    <property type="entry name" value="HAD-like_sf"/>
</dbReference>
<keyword evidence="1" id="KW-0378">Hydrolase</keyword>
<dbReference type="GO" id="GO:0000287">
    <property type="term" value="F:magnesium ion binding"/>
    <property type="evidence" value="ECO:0007669"/>
    <property type="project" value="TreeGrafter"/>
</dbReference>
<dbReference type="EMBL" id="DVLT01000057">
    <property type="protein sequence ID" value="HIU03490.1"/>
    <property type="molecule type" value="Genomic_DNA"/>
</dbReference>
<dbReference type="PROSITE" id="PS01229">
    <property type="entry name" value="COF_2"/>
    <property type="match status" value="1"/>
</dbReference>
<dbReference type="SUPFAM" id="SSF56784">
    <property type="entry name" value="HAD-like"/>
    <property type="match status" value="1"/>
</dbReference>
<comment type="caution">
    <text evidence="1">The sequence shown here is derived from an EMBL/GenBank/DDBJ whole genome shotgun (WGS) entry which is preliminary data.</text>
</comment>
<proteinExistence type="predicted"/>
<dbReference type="NCBIfam" id="TIGR01484">
    <property type="entry name" value="HAD-SF-IIB"/>
    <property type="match status" value="1"/>
</dbReference>
<dbReference type="AlphaFoldDB" id="A0A9D1HHB5"/>
<dbReference type="Pfam" id="PF08282">
    <property type="entry name" value="Hydrolase_3"/>
    <property type="match status" value="1"/>
</dbReference>
<dbReference type="GO" id="GO:0005829">
    <property type="term" value="C:cytosol"/>
    <property type="evidence" value="ECO:0007669"/>
    <property type="project" value="TreeGrafter"/>
</dbReference>
<dbReference type="PANTHER" id="PTHR10000">
    <property type="entry name" value="PHOSPHOSERINE PHOSPHATASE"/>
    <property type="match status" value="1"/>
</dbReference>
<protein>
    <submittedName>
        <fullName evidence="1">HAD-IIB family hydrolase</fullName>
    </submittedName>
</protein>
<dbReference type="InterPro" id="IPR023214">
    <property type="entry name" value="HAD_sf"/>
</dbReference>
<organism evidence="1 2">
    <name type="scientific">Candidatus Onthocola gallistercoris</name>
    <dbReference type="NCBI Taxonomy" id="2840876"/>
    <lineage>
        <taxon>Bacteria</taxon>
        <taxon>Bacillati</taxon>
        <taxon>Bacillota</taxon>
        <taxon>Bacilli</taxon>
        <taxon>Candidatus Onthocola</taxon>
    </lineage>
</organism>
<dbReference type="InterPro" id="IPR006379">
    <property type="entry name" value="HAD-SF_hydro_IIB"/>
</dbReference>
<reference evidence="1" key="2">
    <citation type="journal article" date="2021" name="PeerJ">
        <title>Extensive microbial diversity within the chicken gut microbiome revealed by metagenomics and culture.</title>
        <authorList>
            <person name="Gilroy R."/>
            <person name="Ravi A."/>
            <person name="Getino M."/>
            <person name="Pursley I."/>
            <person name="Horton D.L."/>
            <person name="Alikhan N.F."/>
            <person name="Baker D."/>
            <person name="Gharbi K."/>
            <person name="Hall N."/>
            <person name="Watson M."/>
            <person name="Adriaenssens E.M."/>
            <person name="Foster-Nyarko E."/>
            <person name="Jarju S."/>
            <person name="Secka A."/>
            <person name="Antonio M."/>
            <person name="Oren A."/>
            <person name="Chaudhuri R.R."/>
            <person name="La Ragione R."/>
            <person name="Hildebrand F."/>
            <person name="Pallen M.J."/>
        </authorList>
    </citation>
    <scope>NUCLEOTIDE SEQUENCE</scope>
    <source>
        <strain evidence="1">CHK187-14744</strain>
    </source>
</reference>
<sequence>MVFKGELWIGYELHFLTFNGSYCYDSEQILFSNPIPHEDILKLIENSASIDRPVCIATKNRLAANGTDKDLTDYFRIAGLEVEIAKDFDDLLQEKIYQVMMGCYKPEYPLVMKDVQHAKIAAWWDRAVDIIPANGGKGIAIKKVLEHYHLDPEEAIAFGDGNNDIDMLQSVGTGIAMGNASEQLKAVADHVCGHVAQDGIYHYCLKKGLI</sequence>
<dbReference type="Proteomes" id="UP000824164">
    <property type="component" value="Unassembled WGS sequence"/>
</dbReference>
<name>A0A9D1HHB5_9FIRM</name>